<reference evidence="1" key="1">
    <citation type="submission" date="2022-10" db="EMBL/GenBank/DDBJ databases">
        <title>Culturing micro-colonial fungi from biological soil crusts in the Mojave desert and describing Neophaeococcomyces mojavensis, and introducing the new genera and species Taxawa tesnikishii.</title>
        <authorList>
            <person name="Kurbessoian T."/>
            <person name="Stajich J.E."/>
        </authorList>
    </citation>
    <scope>NUCLEOTIDE SEQUENCE</scope>
    <source>
        <strain evidence="1">JES_112</strain>
    </source>
</reference>
<proteinExistence type="predicted"/>
<gene>
    <name evidence="1" type="ORF">H2198_009105</name>
</gene>
<comment type="caution">
    <text evidence="1">The sequence shown here is derived from an EMBL/GenBank/DDBJ whole genome shotgun (WGS) entry which is preliminary data.</text>
</comment>
<accession>A0ACC2ZVF3</accession>
<dbReference type="Proteomes" id="UP001172386">
    <property type="component" value="Unassembled WGS sequence"/>
</dbReference>
<evidence type="ECO:0000313" key="2">
    <source>
        <dbReference type="Proteomes" id="UP001172386"/>
    </source>
</evidence>
<organism evidence="1 2">
    <name type="scientific">Neophaeococcomyces mojaviensis</name>
    <dbReference type="NCBI Taxonomy" id="3383035"/>
    <lineage>
        <taxon>Eukaryota</taxon>
        <taxon>Fungi</taxon>
        <taxon>Dikarya</taxon>
        <taxon>Ascomycota</taxon>
        <taxon>Pezizomycotina</taxon>
        <taxon>Eurotiomycetes</taxon>
        <taxon>Chaetothyriomycetidae</taxon>
        <taxon>Chaetothyriales</taxon>
        <taxon>Chaetothyriales incertae sedis</taxon>
        <taxon>Neophaeococcomyces</taxon>
    </lineage>
</organism>
<protein>
    <submittedName>
        <fullName evidence="1">Uncharacterized protein</fullName>
    </submittedName>
</protein>
<keyword evidence="2" id="KW-1185">Reference proteome</keyword>
<sequence length="376" mass="40207">MAPASTGALSADSILSYISKSIPSGQSEKQALQNPYAAIAIFVHACMLAVGFKLVGLGEEHKIEAHSEPSDVQPVPTEWDNHSSYAFRYTHPQSSMEYLLKVNRLGSKAIIMGVGLGDDKTAQLEVKAQDYISENSLKEVKAGADTTDDLKHAFISAGRIADLSSLFKLNIIQKLMPGLQKEGYEDSSATTQERGQASRTRQDGRREEDRPPERDPLREDQPPPARPYPFDDPLAVNPRRPRPAPDFAPPGFEDEHELQRPGARFPGGPAQPFGNIGDRDLYPPGLGPHDPLRMGPGGFRGGGGMHPTFDDPLFQGQGGQGGYDPMAPPGARYDPVGPGDGARDMRGGPRFPGGRGGGGFGAPPNPFGGFGGGDFI</sequence>
<evidence type="ECO:0000313" key="1">
    <source>
        <dbReference type="EMBL" id="KAJ9651632.1"/>
    </source>
</evidence>
<dbReference type="EMBL" id="JAPDRQ010000244">
    <property type="protein sequence ID" value="KAJ9651632.1"/>
    <property type="molecule type" value="Genomic_DNA"/>
</dbReference>
<name>A0ACC2ZVF3_9EURO</name>